<evidence type="ECO:0000313" key="3">
    <source>
        <dbReference type="Proteomes" id="UP000748025"/>
    </source>
</evidence>
<dbReference type="OrthoDB" id="1939603at2759"/>
<sequence>MQSHGQKRTPEEFKEIRKEWKQRKKEEEAQRKAEEERQRTAAAAGGGGPDQGPDGTPTPSYPGSRAVQLPPIGYQPTQYPAPPSGAVAQQGLADYGTSHMYSSYQPHSPYGQPSQSMYTQ</sequence>
<dbReference type="AlphaFoldDB" id="A0A9P7SU91"/>
<organism evidence="2 3">
    <name type="scientific">Claviceps pusilla</name>
    <dbReference type="NCBI Taxonomy" id="123648"/>
    <lineage>
        <taxon>Eukaryota</taxon>
        <taxon>Fungi</taxon>
        <taxon>Dikarya</taxon>
        <taxon>Ascomycota</taxon>
        <taxon>Pezizomycotina</taxon>
        <taxon>Sordariomycetes</taxon>
        <taxon>Hypocreomycetidae</taxon>
        <taxon>Hypocreales</taxon>
        <taxon>Clavicipitaceae</taxon>
        <taxon>Claviceps</taxon>
    </lineage>
</organism>
<proteinExistence type="predicted"/>
<protein>
    <submittedName>
        <fullName evidence="2">C2H2 finger domain transcription factor con7</fullName>
    </submittedName>
</protein>
<reference evidence="2" key="1">
    <citation type="journal article" date="2020" name="bioRxiv">
        <title>Whole genome comparisons of ergot fungi reveals the divergence and evolution of species within the genus Claviceps are the result of varying mechanisms driving genome evolution and host range expansion.</title>
        <authorList>
            <person name="Wyka S.A."/>
            <person name="Mondo S.J."/>
            <person name="Liu M."/>
            <person name="Dettman J."/>
            <person name="Nalam V."/>
            <person name="Broders K.D."/>
        </authorList>
    </citation>
    <scope>NUCLEOTIDE SEQUENCE</scope>
    <source>
        <strain evidence="2">CCC 602</strain>
    </source>
</reference>
<dbReference type="Proteomes" id="UP000748025">
    <property type="component" value="Unassembled WGS sequence"/>
</dbReference>
<name>A0A9P7SU91_9HYPO</name>
<gene>
    <name evidence="2" type="primary">CON7</name>
    <name evidence="2" type="ORF">E4U43_005153</name>
</gene>
<dbReference type="PANTHER" id="PTHR36167:SF3">
    <property type="entry name" value="C2H2 FINGER DOMAIN TRANSCRIPTION FACTOR (EUROFUNG)-RELATED"/>
    <property type="match status" value="1"/>
</dbReference>
<evidence type="ECO:0000313" key="2">
    <source>
        <dbReference type="EMBL" id="KAG5987275.1"/>
    </source>
</evidence>
<dbReference type="EMBL" id="SRPW01003359">
    <property type="protein sequence ID" value="KAG5987275.1"/>
    <property type="molecule type" value="Genomic_DNA"/>
</dbReference>
<dbReference type="GO" id="GO:0006355">
    <property type="term" value="P:regulation of DNA-templated transcription"/>
    <property type="evidence" value="ECO:0007669"/>
    <property type="project" value="InterPro"/>
</dbReference>
<accession>A0A9P7SU91</accession>
<keyword evidence="3" id="KW-1185">Reference proteome</keyword>
<feature type="non-terminal residue" evidence="2">
    <location>
        <position position="120"/>
    </location>
</feature>
<feature type="region of interest" description="Disordered" evidence="1">
    <location>
        <begin position="1"/>
        <end position="120"/>
    </location>
</feature>
<dbReference type="PANTHER" id="PTHR36167">
    <property type="entry name" value="C2H2 FINGER DOMAIN TRANSCRIPTION FACTOR (EUROFUNG)-RELATED"/>
    <property type="match status" value="1"/>
</dbReference>
<evidence type="ECO:0000256" key="1">
    <source>
        <dbReference type="SAM" id="MobiDB-lite"/>
    </source>
</evidence>
<feature type="compositionally biased region" description="Polar residues" evidence="1">
    <location>
        <begin position="99"/>
        <end position="120"/>
    </location>
</feature>
<feature type="compositionally biased region" description="Basic and acidic residues" evidence="1">
    <location>
        <begin position="8"/>
        <end position="39"/>
    </location>
</feature>
<comment type="caution">
    <text evidence="2">The sequence shown here is derived from an EMBL/GenBank/DDBJ whole genome shotgun (WGS) entry which is preliminary data.</text>
</comment>
<dbReference type="InterPro" id="IPR039327">
    <property type="entry name" value="CON7-like"/>
</dbReference>